<dbReference type="Proteomes" id="UP000429607">
    <property type="component" value="Unassembled WGS sequence"/>
</dbReference>
<proteinExistence type="predicted"/>
<name>A0A6A3NDY8_9STRA</name>
<protein>
    <recommendedName>
        <fullName evidence="3">MULE transposase domain-containing protein</fullName>
    </recommendedName>
</protein>
<evidence type="ECO:0008006" key="3">
    <source>
        <dbReference type="Google" id="ProtNLM"/>
    </source>
</evidence>
<dbReference type="EMBL" id="QXFV01000385">
    <property type="protein sequence ID" value="KAE9039193.1"/>
    <property type="molecule type" value="Genomic_DNA"/>
</dbReference>
<gene>
    <name evidence="1" type="ORF">PR001_g7613</name>
</gene>
<sequence>MGAKGFFLSSFNAEHNGCTGVAKATARQVAEMSTAISLVQGDPTISGKQIARQVKAQNGVDIGNRMSYRVRDSIKSSKMGTYEESCQRLPSLLRLFEEVNPGTHTAVELDGDCRFRRAFLSNPDAARHQNKAQRILGFDGSFMKTLNQKNTMLILVGRDGNNKNIVMAVALVPSEDTANCQWFVLNCLMAGIETIGIPFFMDRGKAGIAAATTFGLQLHFCTRHIAGNMTKKFKALFTPDLQKRLYKIQQSKSAEEFESRLLAFGINNSEMEAYVRNIVPANWALYPYVDTIKLYKWRTTNFVESENGRALPARELFPSEFFSHFMESFMATKY</sequence>
<dbReference type="PANTHER" id="PTHR31973:SF187">
    <property type="entry name" value="MUTATOR TRANSPOSASE MUDRA PROTEIN"/>
    <property type="match status" value="1"/>
</dbReference>
<organism evidence="1 2">
    <name type="scientific">Phytophthora rubi</name>
    <dbReference type="NCBI Taxonomy" id="129364"/>
    <lineage>
        <taxon>Eukaryota</taxon>
        <taxon>Sar</taxon>
        <taxon>Stramenopiles</taxon>
        <taxon>Oomycota</taxon>
        <taxon>Peronosporomycetes</taxon>
        <taxon>Peronosporales</taxon>
        <taxon>Peronosporaceae</taxon>
        <taxon>Phytophthora</taxon>
    </lineage>
</organism>
<dbReference type="PANTHER" id="PTHR31973">
    <property type="entry name" value="POLYPROTEIN, PUTATIVE-RELATED"/>
    <property type="match status" value="1"/>
</dbReference>
<feature type="non-terminal residue" evidence="1">
    <location>
        <position position="334"/>
    </location>
</feature>
<comment type="caution">
    <text evidence="1">The sequence shown here is derived from an EMBL/GenBank/DDBJ whole genome shotgun (WGS) entry which is preliminary data.</text>
</comment>
<evidence type="ECO:0000313" key="1">
    <source>
        <dbReference type="EMBL" id="KAE9039193.1"/>
    </source>
</evidence>
<dbReference type="AlphaFoldDB" id="A0A6A3NDY8"/>
<reference evidence="1 2" key="1">
    <citation type="submission" date="2018-09" db="EMBL/GenBank/DDBJ databases">
        <title>Genomic investigation of the strawberry pathogen Phytophthora fragariae indicates pathogenicity is determined by transcriptional variation in three key races.</title>
        <authorList>
            <person name="Adams T.M."/>
            <person name="Armitage A.D."/>
            <person name="Sobczyk M.K."/>
            <person name="Bates H.J."/>
            <person name="Dunwell J.M."/>
            <person name="Nellist C.F."/>
            <person name="Harrison R.J."/>
        </authorList>
    </citation>
    <scope>NUCLEOTIDE SEQUENCE [LARGE SCALE GENOMIC DNA]</scope>
    <source>
        <strain evidence="1 2">SCRP249</strain>
    </source>
</reference>
<accession>A0A6A3NDY8</accession>
<evidence type="ECO:0000313" key="2">
    <source>
        <dbReference type="Proteomes" id="UP000429607"/>
    </source>
</evidence>